<dbReference type="EMBL" id="JAODOP010000004">
    <property type="protein sequence ID" value="MEF3834656.1"/>
    <property type="molecule type" value="Genomic_DNA"/>
</dbReference>
<reference evidence="2 3" key="1">
    <citation type="submission" date="2022-09" db="EMBL/GenBank/DDBJ databases">
        <title>Genome sequencing of Flavivirga sp. MEBiC05379.</title>
        <authorList>
            <person name="Oh H.-M."/>
            <person name="Kwon K.K."/>
            <person name="Park M.J."/>
            <person name="Yang S.-H."/>
        </authorList>
    </citation>
    <scope>NUCLEOTIDE SEQUENCE [LARGE SCALE GENOMIC DNA]</scope>
    <source>
        <strain evidence="2 3">MEBiC05379</strain>
    </source>
</reference>
<feature type="chain" id="PRO_5047260161" description="Outer membrane protein beta-barrel domain-containing protein" evidence="1">
    <location>
        <begin position="22"/>
        <end position="214"/>
    </location>
</feature>
<dbReference type="RefSeq" id="WP_303306973.1">
    <property type="nucleotide sequence ID" value="NZ_JAODOP010000004.1"/>
</dbReference>
<accession>A0ABU7XWA1</accession>
<comment type="caution">
    <text evidence="2">The sequence shown here is derived from an EMBL/GenBank/DDBJ whole genome shotgun (WGS) entry which is preliminary data.</text>
</comment>
<dbReference type="SUPFAM" id="SSF56925">
    <property type="entry name" value="OMPA-like"/>
    <property type="match status" value="1"/>
</dbReference>
<sequence>MKTQNVTYLILFFILSTVATAQQLYLETGKTSSSFNYKDSQGVALDNLQATSHNFLAMGYRTKFLTNKLNTSLGARYSGYGAIGSDETLEGILEWNVNYLEFDYSLDYRLFTINKIQLYLKGMASIGFLLQGTQSVNNEIISLKNIEDFDSAMISFKTGGGFLYPVSDELSFYAEYIFGKSLNQADHNGNESLKIKSKIISFGVLIKLFKNVSS</sequence>
<proteinExistence type="predicted"/>
<keyword evidence="3" id="KW-1185">Reference proteome</keyword>
<evidence type="ECO:0000313" key="2">
    <source>
        <dbReference type="EMBL" id="MEF3834656.1"/>
    </source>
</evidence>
<evidence type="ECO:0000256" key="1">
    <source>
        <dbReference type="SAM" id="SignalP"/>
    </source>
</evidence>
<keyword evidence="1" id="KW-0732">Signal</keyword>
<name>A0ABU7XWA1_9FLAO</name>
<evidence type="ECO:0008006" key="4">
    <source>
        <dbReference type="Google" id="ProtNLM"/>
    </source>
</evidence>
<feature type="signal peptide" evidence="1">
    <location>
        <begin position="1"/>
        <end position="21"/>
    </location>
</feature>
<organism evidence="2 3">
    <name type="scientific">Flavivirga spongiicola</name>
    <dbReference type="NCBI Taxonomy" id="421621"/>
    <lineage>
        <taxon>Bacteria</taxon>
        <taxon>Pseudomonadati</taxon>
        <taxon>Bacteroidota</taxon>
        <taxon>Flavobacteriia</taxon>
        <taxon>Flavobacteriales</taxon>
        <taxon>Flavobacteriaceae</taxon>
        <taxon>Flavivirga</taxon>
    </lineage>
</organism>
<dbReference type="Proteomes" id="UP001337305">
    <property type="component" value="Unassembled WGS sequence"/>
</dbReference>
<evidence type="ECO:0000313" key="3">
    <source>
        <dbReference type="Proteomes" id="UP001337305"/>
    </source>
</evidence>
<dbReference type="InterPro" id="IPR011250">
    <property type="entry name" value="OMP/PagP_B-barrel"/>
</dbReference>
<protein>
    <recommendedName>
        <fullName evidence="4">Outer membrane protein beta-barrel domain-containing protein</fullName>
    </recommendedName>
</protein>
<gene>
    <name evidence="2" type="ORF">N1F79_16075</name>
</gene>